<keyword evidence="1 2" id="KW-0238">DNA-binding</keyword>
<accession>A0A7X0C9X2</accession>
<evidence type="ECO:0000256" key="1">
    <source>
        <dbReference type="ARBA" id="ARBA00023125"/>
    </source>
</evidence>
<proteinExistence type="predicted"/>
<evidence type="ECO:0000259" key="4">
    <source>
        <dbReference type="PROSITE" id="PS51900"/>
    </source>
</evidence>
<dbReference type="GO" id="GO:0003677">
    <property type="term" value="F:DNA binding"/>
    <property type="evidence" value="ECO:0007669"/>
    <property type="project" value="UniProtKB-UniRule"/>
</dbReference>
<dbReference type="RefSeq" id="WP_221497066.1">
    <property type="nucleotide sequence ID" value="NZ_JACHJB010000003.1"/>
</dbReference>
<comment type="caution">
    <text evidence="5">The sequence shown here is derived from an EMBL/GenBank/DDBJ whole genome shotgun (WGS) entry which is preliminary data.</text>
</comment>
<evidence type="ECO:0000313" key="5">
    <source>
        <dbReference type="EMBL" id="MBB6350205.1"/>
    </source>
</evidence>
<evidence type="ECO:0000313" key="6">
    <source>
        <dbReference type="Proteomes" id="UP000583800"/>
    </source>
</evidence>
<dbReference type="EMBL" id="JACHJB010000003">
    <property type="protein sequence ID" value="MBB6350205.1"/>
    <property type="molecule type" value="Genomic_DNA"/>
</dbReference>
<dbReference type="InterPro" id="IPR044068">
    <property type="entry name" value="CB"/>
</dbReference>
<dbReference type="Gene3D" id="1.10.150.130">
    <property type="match status" value="1"/>
</dbReference>
<dbReference type="AlphaFoldDB" id="A0A7X0C9X2"/>
<sequence>MSRCRPGPAPRPHARGYTETWISQRPGLRPRTVDLYTWLLNKHITPYLGAAQLGKLSTAMIRQWRADLLGNGVSVSMAAKAYRLLRAVLMTAAEEDRIIPRNPCRIRGAGDEHPEERPVLTVAQVFELADRVGRRPVGNVRKLKNGAYRLRFQQHGEMRTHPEVFAGRGDAERALWAMGMAGRADSTQNRRFRALVLLATFASLRWGEMSALRRSDLDLEGRRFGSGRPSSSVPRVSWFSGLRSPRRGGAWSASRRRSSPRCEST</sequence>
<evidence type="ECO:0000256" key="2">
    <source>
        <dbReference type="PROSITE-ProRule" id="PRU01248"/>
    </source>
</evidence>
<organism evidence="5 6">
    <name type="scientific">Nonomuraea muscovyensis</name>
    <dbReference type="NCBI Taxonomy" id="1124761"/>
    <lineage>
        <taxon>Bacteria</taxon>
        <taxon>Bacillati</taxon>
        <taxon>Actinomycetota</taxon>
        <taxon>Actinomycetes</taxon>
        <taxon>Streptosporangiales</taxon>
        <taxon>Streptosporangiaceae</taxon>
        <taxon>Nonomuraea</taxon>
    </lineage>
</organism>
<dbReference type="SUPFAM" id="SSF56349">
    <property type="entry name" value="DNA breaking-rejoining enzymes"/>
    <property type="match status" value="2"/>
</dbReference>
<dbReference type="Pfam" id="PF14659">
    <property type="entry name" value="Phage_int_SAM_3"/>
    <property type="match status" value="1"/>
</dbReference>
<dbReference type="InterPro" id="IPR004107">
    <property type="entry name" value="Integrase_SAM-like_N"/>
</dbReference>
<reference evidence="5 6" key="1">
    <citation type="submission" date="2020-08" db="EMBL/GenBank/DDBJ databases">
        <title>Sequencing the genomes of 1000 actinobacteria strains.</title>
        <authorList>
            <person name="Klenk H.-P."/>
        </authorList>
    </citation>
    <scope>NUCLEOTIDE SEQUENCE [LARGE SCALE GENOMIC DNA]</scope>
    <source>
        <strain evidence="5 6">DSM 45913</strain>
    </source>
</reference>
<gene>
    <name evidence="5" type="ORF">FHU36_006777</name>
</gene>
<feature type="compositionally biased region" description="Low complexity" evidence="3">
    <location>
        <begin position="226"/>
        <end position="253"/>
    </location>
</feature>
<dbReference type="PROSITE" id="PS51900">
    <property type="entry name" value="CB"/>
    <property type="match status" value="1"/>
</dbReference>
<protein>
    <submittedName>
        <fullName evidence="5">Integrase</fullName>
    </submittedName>
</protein>
<keyword evidence="6" id="KW-1185">Reference proteome</keyword>
<evidence type="ECO:0000256" key="3">
    <source>
        <dbReference type="SAM" id="MobiDB-lite"/>
    </source>
</evidence>
<dbReference type="InterPro" id="IPR010998">
    <property type="entry name" value="Integrase_recombinase_N"/>
</dbReference>
<name>A0A7X0C9X2_9ACTN</name>
<feature type="region of interest" description="Disordered" evidence="3">
    <location>
        <begin position="223"/>
        <end position="265"/>
    </location>
</feature>
<dbReference type="InterPro" id="IPR011010">
    <property type="entry name" value="DNA_brk_join_enz"/>
</dbReference>
<feature type="domain" description="Core-binding (CB)" evidence="4">
    <location>
        <begin position="8"/>
        <end position="93"/>
    </location>
</feature>
<dbReference type="GO" id="GO:0015074">
    <property type="term" value="P:DNA integration"/>
    <property type="evidence" value="ECO:0007669"/>
    <property type="project" value="InterPro"/>
</dbReference>
<dbReference type="Proteomes" id="UP000583800">
    <property type="component" value="Unassembled WGS sequence"/>
</dbReference>